<dbReference type="Pfam" id="PF02518">
    <property type="entry name" value="HATPase_c"/>
    <property type="match status" value="1"/>
</dbReference>
<evidence type="ECO:0000256" key="5">
    <source>
        <dbReference type="ARBA" id="ARBA00022741"/>
    </source>
</evidence>
<keyword evidence="9" id="KW-1133">Transmembrane helix</keyword>
<dbReference type="InterPro" id="IPR003594">
    <property type="entry name" value="HATPase_dom"/>
</dbReference>
<dbReference type="GO" id="GO:0016020">
    <property type="term" value="C:membrane"/>
    <property type="evidence" value="ECO:0007669"/>
    <property type="project" value="InterPro"/>
</dbReference>
<evidence type="ECO:0000256" key="2">
    <source>
        <dbReference type="ARBA" id="ARBA00012438"/>
    </source>
</evidence>
<dbReference type="PANTHER" id="PTHR24421:SF10">
    <property type="entry name" value="NITRATE_NITRITE SENSOR PROTEIN NARQ"/>
    <property type="match status" value="1"/>
</dbReference>
<keyword evidence="5" id="KW-0547">Nucleotide-binding</keyword>
<evidence type="ECO:0000256" key="6">
    <source>
        <dbReference type="ARBA" id="ARBA00022777"/>
    </source>
</evidence>
<dbReference type="Gene3D" id="1.20.5.1930">
    <property type="match status" value="1"/>
</dbReference>
<dbReference type="InterPro" id="IPR050482">
    <property type="entry name" value="Sensor_HK_TwoCompSys"/>
</dbReference>
<feature type="transmembrane region" description="Helical" evidence="9">
    <location>
        <begin position="46"/>
        <end position="65"/>
    </location>
</feature>
<keyword evidence="6 11" id="KW-0418">Kinase</keyword>
<feature type="transmembrane region" description="Helical" evidence="9">
    <location>
        <begin position="111"/>
        <end position="130"/>
    </location>
</feature>
<reference evidence="11 12" key="1">
    <citation type="submission" date="2013-05" db="EMBL/GenBank/DDBJ databases">
        <title>Genome sequence of Streptomyces sparsogenes DSM 40356.</title>
        <authorList>
            <person name="Coyne S."/>
            <person name="Seebeck F.P."/>
        </authorList>
    </citation>
    <scope>NUCLEOTIDE SEQUENCE [LARGE SCALE GENOMIC DNA]</scope>
    <source>
        <strain evidence="11 12">DSM 40356</strain>
    </source>
</reference>
<feature type="transmembrane region" description="Helical" evidence="9">
    <location>
        <begin position="136"/>
        <end position="154"/>
    </location>
</feature>
<dbReference type="InterPro" id="IPR011712">
    <property type="entry name" value="Sig_transdc_His_kin_sub3_dim/P"/>
</dbReference>
<dbReference type="GO" id="GO:0000155">
    <property type="term" value="F:phosphorelay sensor kinase activity"/>
    <property type="evidence" value="ECO:0007669"/>
    <property type="project" value="InterPro"/>
</dbReference>
<dbReference type="SMART" id="SM00387">
    <property type="entry name" value="HATPase_c"/>
    <property type="match status" value="1"/>
</dbReference>
<dbReference type="EMBL" id="ASQP01000075">
    <property type="protein sequence ID" value="OMI40626.1"/>
    <property type="molecule type" value="Genomic_DNA"/>
</dbReference>
<dbReference type="PANTHER" id="PTHR24421">
    <property type="entry name" value="NITRATE/NITRITE SENSOR PROTEIN NARX-RELATED"/>
    <property type="match status" value="1"/>
</dbReference>
<evidence type="ECO:0000256" key="4">
    <source>
        <dbReference type="ARBA" id="ARBA00022679"/>
    </source>
</evidence>
<evidence type="ECO:0000256" key="1">
    <source>
        <dbReference type="ARBA" id="ARBA00000085"/>
    </source>
</evidence>
<keyword evidence="12" id="KW-1185">Reference proteome</keyword>
<dbReference type="Pfam" id="PF07730">
    <property type="entry name" value="HisKA_3"/>
    <property type="match status" value="1"/>
</dbReference>
<dbReference type="GO" id="GO:0046983">
    <property type="term" value="F:protein dimerization activity"/>
    <property type="evidence" value="ECO:0007669"/>
    <property type="project" value="InterPro"/>
</dbReference>
<feature type="transmembrane region" description="Helical" evidence="9">
    <location>
        <begin position="20"/>
        <end position="39"/>
    </location>
</feature>
<organism evidence="11 12">
    <name type="scientific">Streptomyces sparsogenes DSM 40356</name>
    <dbReference type="NCBI Taxonomy" id="1331668"/>
    <lineage>
        <taxon>Bacteria</taxon>
        <taxon>Bacillati</taxon>
        <taxon>Actinomycetota</taxon>
        <taxon>Actinomycetes</taxon>
        <taxon>Kitasatosporales</taxon>
        <taxon>Streptomycetaceae</taxon>
        <taxon>Streptomyces</taxon>
    </lineage>
</organism>
<dbReference type="GO" id="GO:0005524">
    <property type="term" value="F:ATP binding"/>
    <property type="evidence" value="ECO:0007669"/>
    <property type="project" value="UniProtKB-KW"/>
</dbReference>
<dbReference type="Gene3D" id="3.30.565.10">
    <property type="entry name" value="Histidine kinase-like ATPase, C-terminal domain"/>
    <property type="match status" value="1"/>
</dbReference>
<evidence type="ECO:0000256" key="3">
    <source>
        <dbReference type="ARBA" id="ARBA00022553"/>
    </source>
</evidence>
<gene>
    <name evidence="11" type="ORF">SPAR_04930</name>
</gene>
<keyword evidence="8" id="KW-0902">Two-component regulatory system</keyword>
<dbReference type="SUPFAM" id="SSF55874">
    <property type="entry name" value="ATPase domain of HSP90 chaperone/DNA topoisomerase II/histidine kinase"/>
    <property type="match status" value="1"/>
</dbReference>
<evidence type="ECO:0000256" key="7">
    <source>
        <dbReference type="ARBA" id="ARBA00022840"/>
    </source>
</evidence>
<evidence type="ECO:0000256" key="9">
    <source>
        <dbReference type="SAM" id="Phobius"/>
    </source>
</evidence>
<dbReference type="Pfam" id="PF23539">
    <property type="entry name" value="DUF7134"/>
    <property type="match status" value="1"/>
</dbReference>
<dbReference type="EC" id="2.7.13.3" evidence="2"/>
<dbReference type="CDD" id="cd16917">
    <property type="entry name" value="HATPase_UhpB-NarQ-NarX-like"/>
    <property type="match status" value="1"/>
</dbReference>
<evidence type="ECO:0000259" key="10">
    <source>
        <dbReference type="SMART" id="SM00387"/>
    </source>
</evidence>
<dbReference type="GeneID" id="96745476"/>
<dbReference type="InterPro" id="IPR036890">
    <property type="entry name" value="HATPase_C_sf"/>
</dbReference>
<evidence type="ECO:0000313" key="12">
    <source>
        <dbReference type="Proteomes" id="UP000186168"/>
    </source>
</evidence>
<dbReference type="InterPro" id="IPR055558">
    <property type="entry name" value="DUF7134"/>
</dbReference>
<comment type="caution">
    <text evidence="11">The sequence shown here is derived from an EMBL/GenBank/DDBJ whole genome shotgun (WGS) entry which is preliminary data.</text>
</comment>
<keyword evidence="9" id="KW-0472">Membrane</keyword>
<keyword evidence="7" id="KW-0067">ATP-binding</keyword>
<sequence length="380" mass="40190">MVSHGSLARLWPPRGRWADAMPAGGVFILAAAGGLRSLIGERQQPWPVTAFGWAMIAAACGALWFRRRHPVAVALGVLAATAAYYLTSAYDGPLLVAFVVALYTVAARGRTWAAVALAALSVLAVGAGTLEGNDDVNGVGLFMLAGWLVAVIALGRARHTRLAYVHEVEQRAAGEERLRIARELHDVIGHHISLISVQSSAALHRIRKDPGQAETALAAIKKSSREALRELRTTLGLLRQVDEEAPTAPPPGLARIGELVESARTAGFEVRAHTTGEPVPLPTEVELAAYRIVQEALTNVARHSRATAVTVHVGHAPREVRIEVADNGRGPDRTAPGSGISGMRERARALGGELTAGPGPDGGFAVRARLPHRDGASWQA</sequence>
<evidence type="ECO:0000313" key="11">
    <source>
        <dbReference type="EMBL" id="OMI40626.1"/>
    </source>
</evidence>
<proteinExistence type="predicted"/>
<dbReference type="AlphaFoldDB" id="A0A1R1SQP1"/>
<protein>
    <recommendedName>
        <fullName evidence="2">histidine kinase</fullName>
        <ecNumber evidence="2">2.7.13.3</ecNumber>
    </recommendedName>
</protein>
<name>A0A1R1SQP1_9ACTN</name>
<feature type="domain" description="Histidine kinase/HSP90-like ATPase" evidence="10">
    <location>
        <begin position="284"/>
        <end position="374"/>
    </location>
</feature>
<dbReference type="Proteomes" id="UP000186168">
    <property type="component" value="Unassembled WGS sequence"/>
</dbReference>
<comment type="catalytic activity">
    <reaction evidence="1">
        <text>ATP + protein L-histidine = ADP + protein N-phospho-L-histidine.</text>
        <dbReference type="EC" id="2.7.13.3"/>
    </reaction>
</comment>
<feature type="transmembrane region" description="Helical" evidence="9">
    <location>
        <begin position="71"/>
        <end position="104"/>
    </location>
</feature>
<dbReference type="RefSeq" id="WP_065965243.1">
    <property type="nucleotide sequence ID" value="NZ_ASQP01000075.1"/>
</dbReference>
<evidence type="ECO:0000256" key="8">
    <source>
        <dbReference type="ARBA" id="ARBA00023012"/>
    </source>
</evidence>
<keyword evidence="3" id="KW-0597">Phosphoprotein</keyword>
<keyword evidence="4" id="KW-0808">Transferase</keyword>
<accession>A0A1R1SQP1</accession>
<keyword evidence="9" id="KW-0812">Transmembrane</keyword>
<dbReference type="STRING" id="67365.GCA_001704635_00249"/>